<evidence type="ECO:0008006" key="3">
    <source>
        <dbReference type="Google" id="ProtNLM"/>
    </source>
</evidence>
<name>A0A4Z1CRR0_9RHOB</name>
<dbReference type="AlphaFoldDB" id="A0A4Z1CRR0"/>
<sequence>MAKNLLETSDIKITYHEFNRLSSKLIISFGHIGSGINEAGFGTDLSRSLGVNNIYVSQRVGTQYQKLSLSQFFDAVGRYVADKKSYAYGSSLGGYSALYFGGITNSKIISVSPINHAHPIISSPEFKDLEYEHLEIKDAPQAIINPIVLFDPHQKDDVIFMDGCIKPAYPDATYLSYPFAGHTIL</sequence>
<protein>
    <recommendedName>
        <fullName evidence="3">Alpha/beta hydrolase</fullName>
    </recommendedName>
</protein>
<dbReference type="EMBL" id="SRPG01000015">
    <property type="protein sequence ID" value="TGN68022.1"/>
    <property type="molecule type" value="Genomic_DNA"/>
</dbReference>
<keyword evidence="2" id="KW-1185">Reference proteome</keyword>
<accession>A0A4Z1CRR0</accession>
<dbReference type="RefSeq" id="WP_135816314.1">
    <property type="nucleotide sequence ID" value="NZ_SRPG01000015.1"/>
</dbReference>
<evidence type="ECO:0000313" key="2">
    <source>
        <dbReference type="Proteomes" id="UP000297972"/>
    </source>
</evidence>
<dbReference type="Proteomes" id="UP000297972">
    <property type="component" value="Unassembled WGS sequence"/>
</dbReference>
<dbReference type="SUPFAM" id="SSF53474">
    <property type="entry name" value="alpha/beta-Hydrolases"/>
    <property type="match status" value="1"/>
</dbReference>
<gene>
    <name evidence="1" type="ORF">E4L95_02925</name>
</gene>
<organism evidence="1 2">
    <name type="scientific">Paracoccus liaowanqingii</name>
    <dbReference type="NCBI Taxonomy" id="2560053"/>
    <lineage>
        <taxon>Bacteria</taxon>
        <taxon>Pseudomonadati</taxon>
        <taxon>Pseudomonadota</taxon>
        <taxon>Alphaproteobacteria</taxon>
        <taxon>Rhodobacterales</taxon>
        <taxon>Paracoccaceae</taxon>
        <taxon>Paracoccus</taxon>
    </lineage>
</organism>
<dbReference type="InterPro" id="IPR029058">
    <property type="entry name" value="AB_hydrolase_fold"/>
</dbReference>
<evidence type="ECO:0000313" key="1">
    <source>
        <dbReference type="EMBL" id="TGN68022.1"/>
    </source>
</evidence>
<comment type="caution">
    <text evidence="1">The sequence shown here is derived from an EMBL/GenBank/DDBJ whole genome shotgun (WGS) entry which is preliminary data.</text>
</comment>
<reference evidence="1 2" key="1">
    <citation type="submission" date="2019-03" db="EMBL/GenBank/DDBJ databases">
        <authorList>
            <person name="Li J."/>
        </authorList>
    </citation>
    <scope>NUCLEOTIDE SEQUENCE [LARGE SCALE GENOMIC DNA]</scope>
    <source>
        <strain evidence="1 2">3058</strain>
    </source>
</reference>
<dbReference type="OrthoDB" id="7775014at2"/>
<proteinExistence type="predicted"/>